<dbReference type="PANTHER" id="PTHR37787:SF1">
    <property type="entry name" value="BIOGENESIS OF LYSOSOME-RELATED ORGANELLES COMPLEX 1 SUBUNIT KXD1"/>
    <property type="match status" value="1"/>
</dbReference>
<reference evidence="10 11" key="1">
    <citation type="submission" date="2014-12" db="EMBL/GenBank/DDBJ databases">
        <authorList>
            <person name="Neuveglise Cecile"/>
        </authorList>
    </citation>
    <scope>NUCLEOTIDE SEQUENCE [LARGE SCALE GENOMIC DNA]</scope>
    <source>
        <strain evidence="10 11">CBS 12615</strain>
    </source>
</reference>
<dbReference type="Proteomes" id="UP000054304">
    <property type="component" value="Unassembled WGS sequence"/>
</dbReference>
<comment type="subcellular location">
    <subcellularLocation>
        <location evidence="2">Endosome</location>
    </subcellularLocation>
</comment>
<feature type="compositionally biased region" description="Acidic residues" evidence="8">
    <location>
        <begin position="39"/>
        <end position="57"/>
    </location>
</feature>
<comment type="similarity">
    <text evidence="3">Belongs to the KXD1 family.</text>
</comment>
<evidence type="ECO:0000256" key="2">
    <source>
        <dbReference type="ARBA" id="ARBA00004177"/>
    </source>
</evidence>
<feature type="region of interest" description="Disordered" evidence="8">
    <location>
        <begin position="1"/>
        <end position="57"/>
    </location>
</feature>
<proteinExistence type="inferred from homology"/>
<feature type="compositionally biased region" description="Low complexity" evidence="8">
    <location>
        <begin position="1"/>
        <end position="18"/>
    </location>
</feature>
<evidence type="ECO:0000256" key="5">
    <source>
        <dbReference type="ARBA" id="ARBA00022448"/>
    </source>
</evidence>
<dbReference type="Pfam" id="PF10241">
    <property type="entry name" value="KxDL"/>
    <property type="match status" value="1"/>
</dbReference>
<protein>
    <recommendedName>
        <fullName evidence="4">Biogenesis of lysosome-related organelles complex 1 subunit KXD1</fullName>
    </recommendedName>
    <alternativeName>
        <fullName evidence="7">KxDL homolog</fullName>
    </alternativeName>
</protein>
<evidence type="ECO:0000256" key="4">
    <source>
        <dbReference type="ARBA" id="ARBA00016207"/>
    </source>
</evidence>
<dbReference type="AlphaFoldDB" id="A0A0C7MR83"/>
<dbReference type="EMBL" id="LN736364">
    <property type="protein sequence ID" value="CEP62438.1"/>
    <property type="molecule type" value="Genomic_DNA"/>
</dbReference>
<evidence type="ECO:0000313" key="11">
    <source>
        <dbReference type="Proteomes" id="UP000054304"/>
    </source>
</evidence>
<accession>A0A0C7MR83</accession>
<dbReference type="InterPro" id="IPR019371">
    <property type="entry name" value="KxDL_dom"/>
</dbReference>
<dbReference type="PANTHER" id="PTHR37787">
    <property type="entry name" value="BIOGENESIS OF LYSOSOME-RELATED ORGANELLES COMPLEX 1 SUBUNIT KXD1"/>
    <property type="match status" value="1"/>
</dbReference>
<evidence type="ECO:0000256" key="8">
    <source>
        <dbReference type="SAM" id="MobiDB-lite"/>
    </source>
</evidence>
<dbReference type="GO" id="GO:0007032">
    <property type="term" value="P:endosome organization"/>
    <property type="evidence" value="ECO:0007669"/>
    <property type="project" value="EnsemblFungi"/>
</dbReference>
<dbReference type="GO" id="GO:0031083">
    <property type="term" value="C:BLOC-1 complex"/>
    <property type="evidence" value="ECO:0007669"/>
    <property type="project" value="EnsemblFungi"/>
</dbReference>
<evidence type="ECO:0000256" key="6">
    <source>
        <dbReference type="ARBA" id="ARBA00022753"/>
    </source>
</evidence>
<evidence type="ECO:0000259" key="9">
    <source>
        <dbReference type="Pfam" id="PF10241"/>
    </source>
</evidence>
<keyword evidence="6" id="KW-0967">Endosome</keyword>
<gene>
    <name evidence="10" type="ORF">LALA0_S05e05666g</name>
</gene>
<dbReference type="STRING" id="1245769.A0A0C7MR83"/>
<evidence type="ECO:0000256" key="1">
    <source>
        <dbReference type="ARBA" id="ARBA00002069"/>
    </source>
</evidence>
<dbReference type="RefSeq" id="XP_022628664.1">
    <property type="nucleotide sequence ID" value="XM_022772329.1"/>
</dbReference>
<dbReference type="HOGENOM" id="CLU_099155_0_0_1"/>
<dbReference type="InterPro" id="IPR051390">
    <property type="entry name" value="BLOC-1_subunit_KXD1"/>
</dbReference>
<sequence length="181" mass="20378">MSDVSSSDIGSRSRTTSIDSQMYAIPAPESPVSTGSSSDGEEEVEQDELESVEDLENEQVGRDWLARPLDAPVFDVSRYIFQSLAHALNSADFAQAIAIQTRTAGIINSRSRELAQLVDTLQQRLPHLEARFARGSQVARQIHRRLERCSGRVKQVEKVFEKGYPIEYQQAKEEVERVIER</sequence>
<evidence type="ECO:0000313" key="10">
    <source>
        <dbReference type="EMBL" id="CEP62438.1"/>
    </source>
</evidence>
<dbReference type="GO" id="GO:0032880">
    <property type="term" value="P:regulation of protein localization"/>
    <property type="evidence" value="ECO:0007669"/>
    <property type="project" value="EnsemblFungi"/>
</dbReference>
<dbReference type="GeneID" id="34685908"/>
<dbReference type="GO" id="GO:0005768">
    <property type="term" value="C:endosome"/>
    <property type="evidence" value="ECO:0007669"/>
    <property type="project" value="UniProtKB-SubCell"/>
</dbReference>
<evidence type="ECO:0000256" key="7">
    <source>
        <dbReference type="ARBA" id="ARBA00029808"/>
    </source>
</evidence>
<organism evidence="10 11">
    <name type="scientific">Lachancea lanzarotensis</name>
    <dbReference type="NCBI Taxonomy" id="1245769"/>
    <lineage>
        <taxon>Eukaryota</taxon>
        <taxon>Fungi</taxon>
        <taxon>Dikarya</taxon>
        <taxon>Ascomycota</taxon>
        <taxon>Saccharomycotina</taxon>
        <taxon>Saccharomycetes</taxon>
        <taxon>Saccharomycetales</taxon>
        <taxon>Saccharomycetaceae</taxon>
        <taxon>Lachancea</taxon>
    </lineage>
</organism>
<evidence type="ECO:0000256" key="3">
    <source>
        <dbReference type="ARBA" id="ARBA00005913"/>
    </source>
</evidence>
<keyword evidence="5" id="KW-0813">Transport</keyword>
<name>A0A0C7MR83_9SACH</name>
<feature type="domain" description="KxDL" evidence="9">
    <location>
        <begin position="83"/>
        <end position="168"/>
    </location>
</feature>
<keyword evidence="11" id="KW-1185">Reference proteome</keyword>
<comment type="function">
    <text evidence="1">Component of the biogenesis of lysosome-related organelles complex-1 (BLOC-1) involved in endosomal cargo sorting.</text>
</comment>
<dbReference type="OrthoDB" id="4089816at2759"/>